<organism evidence="2 3">
    <name type="scientific">Angomonas deanei</name>
    <dbReference type="NCBI Taxonomy" id="59799"/>
    <lineage>
        <taxon>Eukaryota</taxon>
        <taxon>Discoba</taxon>
        <taxon>Euglenozoa</taxon>
        <taxon>Kinetoplastea</taxon>
        <taxon>Metakinetoplastina</taxon>
        <taxon>Trypanosomatida</taxon>
        <taxon>Trypanosomatidae</taxon>
        <taxon>Strigomonadinae</taxon>
        <taxon>Angomonas</taxon>
    </lineage>
</organism>
<evidence type="ECO:0000313" key="2">
    <source>
        <dbReference type="EMBL" id="CAD2214033.1"/>
    </source>
</evidence>
<dbReference type="AlphaFoldDB" id="A0A7G2C5K3"/>
<dbReference type="EMBL" id="LR877146">
    <property type="protein sequence ID" value="CAD2214033.1"/>
    <property type="molecule type" value="Genomic_DNA"/>
</dbReference>
<feature type="domain" description="CRAL-TRIO" evidence="1">
    <location>
        <begin position="74"/>
        <end position="240"/>
    </location>
</feature>
<dbReference type="PROSITE" id="PS50191">
    <property type="entry name" value="CRAL_TRIO"/>
    <property type="match status" value="1"/>
</dbReference>
<dbReference type="Proteomes" id="UP000515908">
    <property type="component" value="Chromosome 02"/>
</dbReference>
<keyword evidence="3" id="KW-1185">Reference proteome</keyword>
<dbReference type="InterPro" id="IPR001251">
    <property type="entry name" value="CRAL-TRIO_dom"/>
</dbReference>
<gene>
    <name evidence="2" type="ORF">ADEAN_000147700</name>
</gene>
<name>A0A7G2C5K3_9TRYP</name>
<dbReference type="GO" id="GO:0012505">
    <property type="term" value="C:endomembrane system"/>
    <property type="evidence" value="ECO:0007669"/>
    <property type="project" value="TreeGrafter"/>
</dbReference>
<dbReference type="PANTHER" id="PTHR46384:SF2">
    <property type="entry name" value="CRAL-TRIO DOMAIN-CONTAINING PROTEIN"/>
    <property type="match status" value="1"/>
</dbReference>
<dbReference type="OrthoDB" id="251950at2759"/>
<dbReference type="InterPro" id="IPR036865">
    <property type="entry name" value="CRAL-TRIO_dom_sf"/>
</dbReference>
<dbReference type="InterPro" id="IPR053012">
    <property type="entry name" value="ER-organelle_contact"/>
</dbReference>
<dbReference type="VEuPathDB" id="TriTrypDB:ADEAN_000147700"/>
<proteinExistence type="predicted"/>
<dbReference type="Pfam" id="PF00650">
    <property type="entry name" value="CRAL_TRIO"/>
    <property type="match status" value="1"/>
</dbReference>
<dbReference type="PANTHER" id="PTHR46384">
    <property type="entry name" value="MOTILE SPERM DOMAIN-CONTAINING PROTEIN 2"/>
    <property type="match status" value="1"/>
</dbReference>
<dbReference type="InterPro" id="IPR055777">
    <property type="entry name" value="DUF7353"/>
</dbReference>
<evidence type="ECO:0000313" key="3">
    <source>
        <dbReference type="Proteomes" id="UP000515908"/>
    </source>
</evidence>
<dbReference type="Gene3D" id="3.40.525.10">
    <property type="entry name" value="CRAL-TRIO lipid binding domain"/>
    <property type="match status" value="1"/>
</dbReference>
<dbReference type="CDD" id="cd00170">
    <property type="entry name" value="SEC14"/>
    <property type="match status" value="1"/>
</dbReference>
<dbReference type="SUPFAM" id="SSF52087">
    <property type="entry name" value="CRAL/TRIO domain"/>
    <property type="match status" value="1"/>
</dbReference>
<dbReference type="SMART" id="SM00516">
    <property type="entry name" value="SEC14"/>
    <property type="match status" value="1"/>
</dbReference>
<reference evidence="2 3" key="1">
    <citation type="submission" date="2020-08" db="EMBL/GenBank/DDBJ databases">
        <authorList>
            <person name="Newling K."/>
            <person name="Davey J."/>
            <person name="Forrester S."/>
        </authorList>
    </citation>
    <scope>NUCLEOTIDE SEQUENCE [LARGE SCALE GENOMIC DNA]</scope>
    <source>
        <strain evidence="3">Crithidia deanei Carvalho (ATCC PRA-265)</strain>
    </source>
</reference>
<dbReference type="GO" id="GO:0140284">
    <property type="term" value="C:endoplasmic reticulum-endosome membrane contact site"/>
    <property type="evidence" value="ECO:0007669"/>
    <property type="project" value="TreeGrafter"/>
</dbReference>
<dbReference type="Pfam" id="PF24044">
    <property type="entry name" value="DUF7353"/>
    <property type="match status" value="1"/>
</dbReference>
<protein>
    <submittedName>
        <fullName evidence="2">CRAL/TRIO domain containing protein, putative</fullName>
    </submittedName>
</protein>
<accession>A0A7G2C5K3</accession>
<sequence>MSSSYTSLEDLGEVALSHKSEVEEVKRSIGIQHGYFDAWIYGFLENKKFNIEETVAKLHRRFAMEISELAVHEENDFMYESLRKGIIQDIGNDKDGRVAFYINTKRDFPESKHREEQRRTFDMFVSYGTRLRKENKRCQLVMLINQDGASMFKNVDMAFQADVALRISKFYPGMVDKMYICKMGRTLAAMAKPVFRTLPAIVSDRIKIIDEKDIKEGELLKYFDASVLPVDLGGTNDCDTPSHWEDYARRVETYYGGLKDAVGNQGLTVKEWELQELGVDIGRKSKNPSFANSLNSISFDSFMANSFAEGPLQTCISEDFDARSGMEPYPNVVGMTWTEIMEPFPHSLAVFFLDELVRWREAIEEEEQIDRQKIVQGRDAGLSEVNKTTVTDQMVRKEKVRAACCSCTH</sequence>
<evidence type="ECO:0000259" key="1">
    <source>
        <dbReference type="PROSITE" id="PS50191"/>
    </source>
</evidence>